<keyword evidence="3" id="KW-1185">Reference proteome</keyword>
<dbReference type="InterPro" id="IPR001509">
    <property type="entry name" value="Epimerase_deHydtase"/>
</dbReference>
<dbReference type="InterPro" id="IPR036291">
    <property type="entry name" value="NAD(P)-bd_dom_sf"/>
</dbReference>
<comment type="caution">
    <text evidence="2">The sequence shown here is derived from an EMBL/GenBank/DDBJ whole genome shotgun (WGS) entry which is preliminary data.</text>
</comment>
<dbReference type="EMBL" id="LVJH01000007">
    <property type="protein sequence ID" value="OAB44340.1"/>
    <property type="molecule type" value="Genomic_DNA"/>
</dbReference>
<accession>A0A168M7W2</accession>
<gene>
    <name evidence="2" type="ORF">PGLA_06670</name>
</gene>
<dbReference type="AlphaFoldDB" id="A0A168M7W2"/>
<organism evidence="2 3">
    <name type="scientific">Paenibacillus glacialis</name>
    <dbReference type="NCBI Taxonomy" id="494026"/>
    <lineage>
        <taxon>Bacteria</taxon>
        <taxon>Bacillati</taxon>
        <taxon>Bacillota</taxon>
        <taxon>Bacilli</taxon>
        <taxon>Bacillales</taxon>
        <taxon>Paenibacillaceae</taxon>
        <taxon>Paenibacillus</taxon>
    </lineage>
</organism>
<name>A0A168M7W2_9BACL</name>
<dbReference type="Gene3D" id="3.40.50.720">
    <property type="entry name" value="NAD(P)-binding Rossmann-like Domain"/>
    <property type="match status" value="1"/>
</dbReference>
<dbReference type="Proteomes" id="UP000076967">
    <property type="component" value="Unassembled WGS sequence"/>
</dbReference>
<sequence>MTTALVLGGTRFFGKKLVELLLKEGVEVTIATRGITSDAFGDRVQRLVVDRESYDSLLQATAGSEWDVIYDNICYSPQEAWNACEVFAGKVKRYINTSSISIYEPNPNEHIETEVDPTTYPIKMGTRSDFDYGVGKRLAEAVFAQHATFPVCSVRFTFVVGEDDYTRRLEFHIDRIKNGTPIHIPSLDAKINFISSDEAASFLCWLKDQSLTGPLNACATGEISLAEMIALMEQAVGKTAIIDQHTEDSNHSPYGVEQSFFSSNAKAVEAGFPFTSLNSWFPVLIRQLARTTL</sequence>
<protein>
    <submittedName>
        <fullName evidence="2">NAD-dependent dehydratase</fullName>
    </submittedName>
</protein>
<evidence type="ECO:0000259" key="1">
    <source>
        <dbReference type="Pfam" id="PF01370"/>
    </source>
</evidence>
<dbReference type="SUPFAM" id="SSF51735">
    <property type="entry name" value="NAD(P)-binding Rossmann-fold domains"/>
    <property type="match status" value="1"/>
</dbReference>
<evidence type="ECO:0000313" key="3">
    <source>
        <dbReference type="Proteomes" id="UP000076967"/>
    </source>
</evidence>
<dbReference type="Pfam" id="PF01370">
    <property type="entry name" value="Epimerase"/>
    <property type="match status" value="1"/>
</dbReference>
<dbReference type="RefSeq" id="WP_068530590.1">
    <property type="nucleotide sequence ID" value="NZ_LVJH01000007.1"/>
</dbReference>
<feature type="domain" description="NAD-dependent epimerase/dehydratase" evidence="1">
    <location>
        <begin position="4"/>
        <end position="208"/>
    </location>
</feature>
<proteinExistence type="predicted"/>
<evidence type="ECO:0000313" key="2">
    <source>
        <dbReference type="EMBL" id="OAB44340.1"/>
    </source>
</evidence>
<dbReference type="PANTHER" id="PTHR43245">
    <property type="entry name" value="BIFUNCTIONAL POLYMYXIN RESISTANCE PROTEIN ARNA"/>
    <property type="match status" value="1"/>
</dbReference>
<dbReference type="InterPro" id="IPR050177">
    <property type="entry name" value="Lipid_A_modif_metabolic_enz"/>
</dbReference>
<dbReference type="PANTHER" id="PTHR43245:SF13">
    <property type="entry name" value="UDP-D-APIOSE_UDP-D-XYLOSE SYNTHASE 2"/>
    <property type="match status" value="1"/>
</dbReference>
<reference evidence="2 3" key="1">
    <citation type="submission" date="2016-03" db="EMBL/GenBank/DDBJ databases">
        <title>Draft genome sequence of Paenibacillus glacialis DSM 22343.</title>
        <authorList>
            <person name="Shin S.-K."/>
            <person name="Yi H."/>
        </authorList>
    </citation>
    <scope>NUCLEOTIDE SEQUENCE [LARGE SCALE GENOMIC DNA]</scope>
    <source>
        <strain evidence="2 3">DSM 22343</strain>
    </source>
</reference>
<dbReference type="OrthoDB" id="9809586at2"/>
<dbReference type="STRING" id="494026.PGLA_06670"/>